<protein>
    <submittedName>
        <fullName evidence="1">28134_t:CDS:1</fullName>
    </submittedName>
</protein>
<accession>A0ACA9T0L1</accession>
<name>A0ACA9T0L1_9GLOM</name>
<comment type="caution">
    <text evidence="1">The sequence shown here is derived from an EMBL/GenBank/DDBJ whole genome shotgun (WGS) entry which is preliminary data.</text>
</comment>
<keyword evidence="2" id="KW-1185">Reference proteome</keyword>
<feature type="non-terminal residue" evidence="1">
    <location>
        <position position="74"/>
    </location>
</feature>
<evidence type="ECO:0000313" key="2">
    <source>
        <dbReference type="Proteomes" id="UP000789920"/>
    </source>
</evidence>
<organism evidence="1 2">
    <name type="scientific">Racocetra persica</name>
    <dbReference type="NCBI Taxonomy" id="160502"/>
    <lineage>
        <taxon>Eukaryota</taxon>
        <taxon>Fungi</taxon>
        <taxon>Fungi incertae sedis</taxon>
        <taxon>Mucoromycota</taxon>
        <taxon>Glomeromycotina</taxon>
        <taxon>Glomeromycetes</taxon>
        <taxon>Diversisporales</taxon>
        <taxon>Gigasporaceae</taxon>
        <taxon>Racocetra</taxon>
    </lineage>
</organism>
<reference evidence="1" key="1">
    <citation type="submission" date="2021-06" db="EMBL/GenBank/DDBJ databases">
        <authorList>
            <person name="Kallberg Y."/>
            <person name="Tangrot J."/>
            <person name="Rosling A."/>
        </authorList>
    </citation>
    <scope>NUCLEOTIDE SEQUENCE</scope>
    <source>
        <strain evidence="1">MA461A</strain>
    </source>
</reference>
<dbReference type="EMBL" id="CAJVQC010175196">
    <property type="protein sequence ID" value="CAG8851273.1"/>
    <property type="molecule type" value="Genomic_DNA"/>
</dbReference>
<sequence>MINDEILDALVEYAKSKDTLRKISYFPEVWIRFGQNLQGFSEEALEKAYRWIPSIGKEPRNEKHGLTVFSFAEC</sequence>
<dbReference type="Proteomes" id="UP000789920">
    <property type="component" value="Unassembled WGS sequence"/>
</dbReference>
<feature type="non-terminal residue" evidence="1">
    <location>
        <position position="1"/>
    </location>
</feature>
<evidence type="ECO:0000313" key="1">
    <source>
        <dbReference type="EMBL" id="CAG8851273.1"/>
    </source>
</evidence>
<gene>
    <name evidence="1" type="ORF">RPERSI_LOCUS36491</name>
</gene>
<proteinExistence type="predicted"/>